<dbReference type="EMBL" id="MRCX01000611">
    <property type="protein sequence ID" value="RKK62651.1"/>
    <property type="molecule type" value="Genomic_DNA"/>
</dbReference>
<dbReference type="InterPro" id="IPR006600">
    <property type="entry name" value="HTH_CenpB_DNA-bd_dom"/>
</dbReference>
<dbReference type="PANTHER" id="PTHR19303:SF62">
    <property type="entry name" value="HTH CENPB-TYPE DOMAIN-CONTAINING PROTEIN-RELATED"/>
    <property type="match status" value="1"/>
</dbReference>
<evidence type="ECO:0000256" key="1">
    <source>
        <dbReference type="ARBA" id="ARBA00023125"/>
    </source>
</evidence>
<feature type="compositionally biased region" description="Basic residues" evidence="3">
    <location>
        <begin position="471"/>
        <end position="482"/>
    </location>
</feature>
<dbReference type="InterPro" id="IPR004875">
    <property type="entry name" value="DDE_SF_endonuclease_dom"/>
</dbReference>
<gene>
    <name evidence="6" type="ORF">BFJ69_g16996</name>
</gene>
<evidence type="ECO:0000313" key="7">
    <source>
        <dbReference type="Proteomes" id="UP000285084"/>
    </source>
</evidence>
<comment type="caution">
    <text evidence="6">The sequence shown here is derived from an EMBL/GenBank/DDBJ whole genome shotgun (WGS) entry which is preliminary data.</text>
</comment>
<evidence type="ECO:0008006" key="8">
    <source>
        <dbReference type="Google" id="ProtNLM"/>
    </source>
</evidence>
<feature type="region of interest" description="Disordered" evidence="3">
    <location>
        <begin position="466"/>
        <end position="520"/>
    </location>
</feature>
<evidence type="ECO:0000259" key="5">
    <source>
        <dbReference type="PROSITE" id="PS51253"/>
    </source>
</evidence>
<sequence>MPEFSNEANILLALRSLQNNPKLTLRRAAKIYKVDPVKLWRRQQGILSRRDTTPKSRKLSDLEEPTIIQFIVDLDSRGFPPRLRGVEEMANRLLADRDASPVGKRWASNFVRRHKELKTRFFRKYDYQRAKCEDPTVIHNWFRLIENTIAKYGIRLDDIYNFDETGFMMGMIASGMVVTGAERRGRPKSVQPGNREWVTVIQAINAEGRAIQPFIVVAGQYHLANWYQESNLPGDWAIATSQNGWNDNEIGLEWLKHVDRYTAKRSNSRYRLLILDGHESHHSLDFEEYCKENKIITLCMPPHSSHLLQPLDVGCFSLLKKAYGQEIEHLIRCSITHVSKTEFFPAFYAAFQATMTEANIKAGFRGAGLVPLDPESVVSKLDVQLRTPTPIEEEASHPNSWVSKTPMTVLEAEFQSEYLEGRIRRHQSSSPESILDALKSLSKGTKAVMHEMALMRSEMQDLRRANETLSRRRRTKRTRLQKRGAMTLEEGRKAIGQKDVDAQGVAESSRSGGHGGSVRVKERRCGTCGKTGHNTRTCQIVVVMSGEEYSD</sequence>
<dbReference type="VEuPathDB" id="FungiDB:FOC4_g10002153"/>
<dbReference type="InterPro" id="IPR001878">
    <property type="entry name" value="Znf_CCHC"/>
</dbReference>
<dbReference type="Gene3D" id="3.30.420.10">
    <property type="entry name" value="Ribonuclease H-like superfamily/Ribonuclease H"/>
    <property type="match status" value="1"/>
</dbReference>
<dbReference type="Pfam" id="PF03221">
    <property type="entry name" value="HTH_Tnp_Tc5"/>
    <property type="match status" value="1"/>
</dbReference>
<evidence type="ECO:0000313" key="6">
    <source>
        <dbReference type="EMBL" id="RKK62651.1"/>
    </source>
</evidence>
<dbReference type="InterPro" id="IPR036397">
    <property type="entry name" value="RNaseH_sf"/>
</dbReference>
<dbReference type="Proteomes" id="UP000285084">
    <property type="component" value="Unassembled WGS sequence"/>
</dbReference>
<dbReference type="GO" id="GO:0005634">
    <property type="term" value="C:nucleus"/>
    <property type="evidence" value="ECO:0007669"/>
    <property type="project" value="TreeGrafter"/>
</dbReference>
<dbReference type="PANTHER" id="PTHR19303">
    <property type="entry name" value="TRANSPOSON"/>
    <property type="match status" value="1"/>
</dbReference>
<dbReference type="InterPro" id="IPR050863">
    <property type="entry name" value="CenT-Element_Derived"/>
</dbReference>
<dbReference type="SUPFAM" id="SSF57756">
    <property type="entry name" value="Retrovirus zinc finger-like domains"/>
    <property type="match status" value="1"/>
</dbReference>
<feature type="domain" description="CCHC-type" evidence="4">
    <location>
        <begin position="523"/>
        <end position="538"/>
    </location>
</feature>
<keyword evidence="2" id="KW-0862">Zinc</keyword>
<dbReference type="VEuPathDB" id="FungiDB:FOXG_19598"/>
<dbReference type="PROSITE" id="PS51253">
    <property type="entry name" value="HTH_CENPB"/>
    <property type="match status" value="1"/>
</dbReference>
<dbReference type="VEuPathDB" id="FungiDB:FOZG_17848"/>
<keyword evidence="1" id="KW-0238">DNA-binding</keyword>
<dbReference type="AlphaFoldDB" id="A0A420M9H7"/>
<dbReference type="InterPro" id="IPR036875">
    <property type="entry name" value="Znf_CCHC_sf"/>
</dbReference>
<dbReference type="PROSITE" id="PS50158">
    <property type="entry name" value="ZF_CCHC"/>
    <property type="match status" value="1"/>
</dbReference>
<keyword evidence="2" id="KW-0479">Metal-binding</keyword>
<dbReference type="Pfam" id="PF03184">
    <property type="entry name" value="DDE_1"/>
    <property type="match status" value="1"/>
</dbReference>
<dbReference type="SMART" id="SM00674">
    <property type="entry name" value="CENPB"/>
    <property type="match status" value="1"/>
</dbReference>
<protein>
    <recommendedName>
        <fullName evidence="8">HTH CENPB-type domain-containing protein</fullName>
    </recommendedName>
</protein>
<evidence type="ECO:0000256" key="2">
    <source>
        <dbReference type="PROSITE-ProRule" id="PRU00047"/>
    </source>
</evidence>
<feature type="compositionally biased region" description="Basic and acidic residues" evidence="3">
    <location>
        <begin position="489"/>
        <end position="501"/>
    </location>
</feature>
<reference evidence="6 7" key="1">
    <citation type="journal article" date="2018" name="Sci. Rep.">
        <title>Characterisation of pathogen-specific regions and novel effector candidates in Fusarium oxysporum f. sp. cepae.</title>
        <authorList>
            <person name="Armitage A.D."/>
            <person name="Taylor A."/>
            <person name="Sobczyk M.K."/>
            <person name="Baxter L."/>
            <person name="Greenfield B.P."/>
            <person name="Bates H.J."/>
            <person name="Wilson F."/>
            <person name="Jackson A.C."/>
            <person name="Ott S."/>
            <person name="Harrison R.J."/>
            <person name="Clarkson J.P."/>
        </authorList>
    </citation>
    <scope>NUCLEOTIDE SEQUENCE [LARGE SCALE GENOMIC DNA]</scope>
    <source>
        <strain evidence="6 7">Fo_A13</strain>
    </source>
</reference>
<evidence type="ECO:0000256" key="3">
    <source>
        <dbReference type="SAM" id="MobiDB-lite"/>
    </source>
</evidence>
<organism evidence="6 7">
    <name type="scientific">Fusarium oxysporum</name>
    <name type="common">Fusarium vascular wilt</name>
    <dbReference type="NCBI Taxonomy" id="5507"/>
    <lineage>
        <taxon>Eukaryota</taxon>
        <taxon>Fungi</taxon>
        <taxon>Dikarya</taxon>
        <taxon>Ascomycota</taxon>
        <taxon>Pezizomycotina</taxon>
        <taxon>Sordariomycetes</taxon>
        <taxon>Hypocreomycetidae</taxon>
        <taxon>Hypocreales</taxon>
        <taxon>Nectriaceae</taxon>
        <taxon>Fusarium</taxon>
        <taxon>Fusarium oxysporum species complex</taxon>
    </lineage>
</organism>
<dbReference type="VEuPathDB" id="FungiDB:FOC1_g10000926"/>
<feature type="domain" description="HTH CENPB-type" evidence="5">
    <location>
        <begin position="51"/>
        <end position="120"/>
    </location>
</feature>
<accession>A0A420M9H7</accession>
<dbReference type="GO" id="GO:0008270">
    <property type="term" value="F:zinc ion binding"/>
    <property type="evidence" value="ECO:0007669"/>
    <property type="project" value="UniProtKB-KW"/>
</dbReference>
<dbReference type="VEuPathDB" id="FungiDB:HZS61_008012"/>
<dbReference type="GO" id="GO:0003677">
    <property type="term" value="F:DNA binding"/>
    <property type="evidence" value="ECO:0007669"/>
    <property type="project" value="UniProtKB-KW"/>
</dbReference>
<proteinExistence type="predicted"/>
<name>A0A420M9H7_FUSOX</name>
<evidence type="ECO:0000259" key="4">
    <source>
        <dbReference type="PROSITE" id="PS50158"/>
    </source>
</evidence>
<keyword evidence="2" id="KW-0863">Zinc-finger</keyword>